<dbReference type="Proteomes" id="UP001152622">
    <property type="component" value="Chromosome 8"/>
</dbReference>
<keyword evidence="2" id="KW-1185">Reference proteome</keyword>
<dbReference type="InterPro" id="IPR053134">
    <property type="entry name" value="RNA-dir_DNA_polymerase"/>
</dbReference>
<evidence type="ECO:0000313" key="2">
    <source>
        <dbReference type="Proteomes" id="UP001152622"/>
    </source>
</evidence>
<dbReference type="SUPFAM" id="SSF56672">
    <property type="entry name" value="DNA/RNA polymerases"/>
    <property type="match status" value="1"/>
</dbReference>
<dbReference type="EMBL" id="JAINUF010000008">
    <property type="protein sequence ID" value="KAJ8351924.1"/>
    <property type="molecule type" value="Genomic_DNA"/>
</dbReference>
<sequence>MFPWFMCAQWVPKFNGEEGTVKFGEWKAQMQAMLRAQVLTKDQKVDFVLGALEGTAQREVRLLEEQQDIEAVWKELDERYAEVSHLSTRGRSVKHQPPATVGHVDGVRMGLREEEQQREGVLGRCPQVEVEILFIGYAVMDFKVGGSTRARTGPPVPEQLASVCLTQRDPVQVPARSEVVRWAQVVGAWQKDSADWLKPSRMEANGNIDPSQVQGGRDMVLQNPSPGEESLLAAKGIALSFLAFSRVAIPAAGDAGEWVIAESASPWAAPVVLMRKKDGAWRFCMDYRRLNAVTHRDNYPLPRIEESLTGLKRAEWYSTLE</sequence>
<name>A0A9Q1ITJ5_SYNKA</name>
<protein>
    <submittedName>
        <fullName evidence="1">Uncharacterized protein</fullName>
    </submittedName>
</protein>
<dbReference type="Gene3D" id="3.10.10.10">
    <property type="entry name" value="HIV Type 1 Reverse Transcriptase, subunit A, domain 1"/>
    <property type="match status" value="1"/>
</dbReference>
<proteinExistence type="predicted"/>
<accession>A0A9Q1ITJ5</accession>
<dbReference type="InterPro" id="IPR043128">
    <property type="entry name" value="Rev_trsase/Diguanyl_cyclase"/>
</dbReference>
<dbReference type="AlphaFoldDB" id="A0A9Q1ITJ5"/>
<dbReference type="PANTHER" id="PTHR24559">
    <property type="entry name" value="TRANSPOSON TY3-I GAG-POL POLYPROTEIN"/>
    <property type="match status" value="1"/>
</dbReference>
<comment type="caution">
    <text evidence="1">The sequence shown here is derived from an EMBL/GenBank/DDBJ whole genome shotgun (WGS) entry which is preliminary data.</text>
</comment>
<gene>
    <name evidence="1" type="ORF">SKAU_G00234000</name>
</gene>
<dbReference type="Gene3D" id="3.30.70.270">
    <property type="match status" value="1"/>
</dbReference>
<reference evidence="1" key="1">
    <citation type="journal article" date="2023" name="Science">
        <title>Genome structures resolve the early diversification of teleost fishes.</title>
        <authorList>
            <person name="Parey E."/>
            <person name="Louis A."/>
            <person name="Montfort J."/>
            <person name="Bouchez O."/>
            <person name="Roques C."/>
            <person name="Iampietro C."/>
            <person name="Lluch J."/>
            <person name="Castinel A."/>
            <person name="Donnadieu C."/>
            <person name="Desvignes T."/>
            <person name="Floi Bucao C."/>
            <person name="Jouanno E."/>
            <person name="Wen M."/>
            <person name="Mejri S."/>
            <person name="Dirks R."/>
            <person name="Jansen H."/>
            <person name="Henkel C."/>
            <person name="Chen W.J."/>
            <person name="Zahm M."/>
            <person name="Cabau C."/>
            <person name="Klopp C."/>
            <person name="Thompson A.W."/>
            <person name="Robinson-Rechavi M."/>
            <person name="Braasch I."/>
            <person name="Lecointre G."/>
            <person name="Bobe J."/>
            <person name="Postlethwait J.H."/>
            <person name="Berthelot C."/>
            <person name="Roest Crollius H."/>
            <person name="Guiguen Y."/>
        </authorList>
    </citation>
    <scope>NUCLEOTIDE SEQUENCE</scope>
    <source>
        <strain evidence="1">WJC10195</strain>
    </source>
</reference>
<evidence type="ECO:0000313" key="1">
    <source>
        <dbReference type="EMBL" id="KAJ8351924.1"/>
    </source>
</evidence>
<organism evidence="1 2">
    <name type="scientific">Synaphobranchus kaupii</name>
    <name type="common">Kaup's arrowtooth eel</name>
    <dbReference type="NCBI Taxonomy" id="118154"/>
    <lineage>
        <taxon>Eukaryota</taxon>
        <taxon>Metazoa</taxon>
        <taxon>Chordata</taxon>
        <taxon>Craniata</taxon>
        <taxon>Vertebrata</taxon>
        <taxon>Euteleostomi</taxon>
        <taxon>Actinopterygii</taxon>
        <taxon>Neopterygii</taxon>
        <taxon>Teleostei</taxon>
        <taxon>Anguilliformes</taxon>
        <taxon>Synaphobranchidae</taxon>
        <taxon>Synaphobranchus</taxon>
    </lineage>
</organism>
<dbReference type="OrthoDB" id="6761011at2759"/>
<dbReference type="PANTHER" id="PTHR24559:SF435">
    <property type="entry name" value="RIBONUCLEASE H"/>
    <property type="match status" value="1"/>
</dbReference>
<dbReference type="InterPro" id="IPR043502">
    <property type="entry name" value="DNA/RNA_pol_sf"/>
</dbReference>